<reference evidence="1 2" key="1">
    <citation type="journal article" date="2011" name="Genome Biol.">
        <title>Genome sequence of the insect pathogenic fungus Cordyceps militaris, a valued traditional Chinese medicine.</title>
        <authorList>
            <person name="Zheng P."/>
            <person name="Xia Y."/>
            <person name="Xiao G."/>
            <person name="Xiong C."/>
            <person name="Hu X."/>
            <person name="Zhang S."/>
            <person name="Zheng H."/>
            <person name="Huang Y."/>
            <person name="Zhou Y."/>
            <person name="Wang S."/>
            <person name="Zhao G.P."/>
            <person name="Liu X."/>
            <person name="St Leger R.J."/>
            <person name="Wang C."/>
        </authorList>
    </citation>
    <scope>NUCLEOTIDE SEQUENCE [LARGE SCALE GENOMIC DNA]</scope>
    <source>
        <strain evidence="1 2">CM01</strain>
    </source>
</reference>
<dbReference type="KEGG" id="cmt:CCM_07434"/>
<dbReference type="RefSeq" id="XP_006672638.1">
    <property type="nucleotide sequence ID" value="XM_006672575.1"/>
</dbReference>
<gene>
    <name evidence="1" type="ORF">CCM_07434</name>
</gene>
<keyword evidence="2" id="KW-1185">Reference proteome</keyword>
<protein>
    <submittedName>
        <fullName evidence="1">Uncharacterized protein</fullName>
    </submittedName>
</protein>
<dbReference type="InParanoid" id="G3JPT1"/>
<sequence>MLWQRVSAAQILPSVAPHLRERLESLAHDLALVVAGIKVGCFAREVVSIADAFYTFHPPKPGMALVIFPKISDLKGGDK</sequence>
<proteinExistence type="predicted"/>
<organism evidence="1 2">
    <name type="scientific">Cordyceps militaris (strain CM01)</name>
    <name type="common">Caterpillar fungus</name>
    <dbReference type="NCBI Taxonomy" id="983644"/>
    <lineage>
        <taxon>Eukaryota</taxon>
        <taxon>Fungi</taxon>
        <taxon>Dikarya</taxon>
        <taxon>Ascomycota</taxon>
        <taxon>Pezizomycotina</taxon>
        <taxon>Sordariomycetes</taxon>
        <taxon>Hypocreomycetidae</taxon>
        <taxon>Hypocreales</taxon>
        <taxon>Cordycipitaceae</taxon>
        <taxon>Cordyceps</taxon>
    </lineage>
</organism>
<dbReference type="EMBL" id="JH126404">
    <property type="protein sequence ID" value="EGX89182.1"/>
    <property type="molecule type" value="Genomic_DNA"/>
</dbReference>
<accession>G3JPT1</accession>
<name>G3JPT1_CORMM</name>
<evidence type="ECO:0000313" key="1">
    <source>
        <dbReference type="EMBL" id="EGX89182.1"/>
    </source>
</evidence>
<evidence type="ECO:0000313" key="2">
    <source>
        <dbReference type="Proteomes" id="UP000001610"/>
    </source>
</evidence>
<dbReference type="HOGENOM" id="CLU_2605946_0_0_1"/>
<dbReference type="Proteomes" id="UP000001610">
    <property type="component" value="Unassembled WGS sequence"/>
</dbReference>
<dbReference type="GeneID" id="18169445"/>
<dbReference type="VEuPathDB" id="FungiDB:CCM_07434"/>
<dbReference type="AlphaFoldDB" id="G3JPT1"/>